<name>A0A087CM22_9BIFI</name>
<organism evidence="2 3">
    <name type="scientific">Bifidobacterium psychraerophilum</name>
    <dbReference type="NCBI Taxonomy" id="218140"/>
    <lineage>
        <taxon>Bacteria</taxon>
        <taxon>Bacillati</taxon>
        <taxon>Actinomycetota</taxon>
        <taxon>Actinomycetes</taxon>
        <taxon>Bifidobacteriales</taxon>
        <taxon>Bifidobacteriaceae</taxon>
        <taxon>Bifidobacterium</taxon>
    </lineage>
</organism>
<dbReference type="Proteomes" id="UP000029050">
    <property type="component" value="Unassembled WGS sequence"/>
</dbReference>
<proteinExistence type="predicted"/>
<keyword evidence="3" id="KW-1185">Reference proteome</keyword>
<dbReference type="EMBL" id="JGZI01000002">
    <property type="protein sequence ID" value="KFI84322.1"/>
    <property type="molecule type" value="Genomic_DNA"/>
</dbReference>
<dbReference type="AlphaFoldDB" id="A0A087CM22"/>
<protein>
    <submittedName>
        <fullName evidence="2">Uncharacterized protein</fullName>
    </submittedName>
</protein>
<sequence length="67" mass="7488">MSHSPLTVASVTRRRPATSRTITYRGTISTPVRGMTPARSLRMMAAVSTVPMATRRMMAEKRMPRKP</sequence>
<comment type="caution">
    <text evidence="2">The sequence shown here is derived from an EMBL/GenBank/DDBJ whole genome shotgun (WGS) entry which is preliminary data.</text>
</comment>
<gene>
    <name evidence="2" type="ORF">BPSY_2201</name>
</gene>
<accession>A0A087CM22</accession>
<feature type="region of interest" description="Disordered" evidence="1">
    <location>
        <begin position="1"/>
        <end position="20"/>
    </location>
</feature>
<dbReference type="STRING" id="218140.BPSY_2201"/>
<evidence type="ECO:0000313" key="3">
    <source>
        <dbReference type="Proteomes" id="UP000029050"/>
    </source>
</evidence>
<evidence type="ECO:0000313" key="2">
    <source>
        <dbReference type="EMBL" id="KFI84322.1"/>
    </source>
</evidence>
<reference evidence="2 3" key="1">
    <citation type="submission" date="2014-03" db="EMBL/GenBank/DDBJ databases">
        <title>Genomics of Bifidobacteria.</title>
        <authorList>
            <person name="Ventura M."/>
            <person name="Milani C."/>
            <person name="Lugli G.A."/>
        </authorList>
    </citation>
    <scope>NUCLEOTIDE SEQUENCE [LARGE SCALE GENOMIC DNA]</scope>
    <source>
        <strain evidence="2 3">LMG 21775</strain>
    </source>
</reference>
<feature type="compositionally biased region" description="Polar residues" evidence="1">
    <location>
        <begin position="1"/>
        <end position="10"/>
    </location>
</feature>
<evidence type="ECO:0000256" key="1">
    <source>
        <dbReference type="SAM" id="MobiDB-lite"/>
    </source>
</evidence>